<reference evidence="2 3" key="1">
    <citation type="submission" date="2017-06" db="EMBL/GenBank/DDBJ databases">
        <title>Draft genome sequence of a variant of Elsinoe murrayae.</title>
        <authorList>
            <person name="Cheng Q."/>
        </authorList>
    </citation>
    <scope>NUCLEOTIDE SEQUENCE [LARGE SCALE GENOMIC DNA]</scope>
    <source>
        <strain evidence="2 3">CQ-2017a</strain>
    </source>
</reference>
<evidence type="ECO:0000256" key="1">
    <source>
        <dbReference type="SAM" id="MobiDB-lite"/>
    </source>
</evidence>
<dbReference type="AlphaFoldDB" id="A0A2K1QSE1"/>
<dbReference type="Proteomes" id="UP000243797">
    <property type="component" value="Unassembled WGS sequence"/>
</dbReference>
<accession>A0A2K1QSE1</accession>
<evidence type="ECO:0008006" key="4">
    <source>
        <dbReference type="Google" id="ProtNLM"/>
    </source>
</evidence>
<proteinExistence type="predicted"/>
<protein>
    <recommendedName>
        <fullName evidence="4">SWIM-type domain-containing protein</fullName>
    </recommendedName>
</protein>
<keyword evidence="3" id="KW-1185">Reference proteome</keyword>
<name>A0A2K1QSE1_9PEZI</name>
<evidence type="ECO:0000313" key="3">
    <source>
        <dbReference type="Proteomes" id="UP000243797"/>
    </source>
</evidence>
<dbReference type="EMBL" id="NKHZ01000048">
    <property type="protein sequence ID" value="PNS17850.1"/>
    <property type="molecule type" value="Genomic_DNA"/>
</dbReference>
<sequence>MASPRRQRSTTSRGRGRRTGPSSRPTRRSDRQRHQAQHSSPGSSDSPGDSDHENVQHNPFLRQRSDDTMDSGADTPPSDLVLNPSGRLLYDLENFTPVERAKIARARTSAHAPWFHIPRFTEITDPNGNIDFCVDMLSHQRVVLQAPKRYSHPADLADPEKPRPKIHNQRPLTCTCTKSVRGPKTPVCEHIWYFQERVVSSLFRQPQTQPVSFDTTSAMVQLPNEDHPQYLYNLFDDLKNGILDDLDLTSYMPDEELNYQKTSQHVLCVASGSNMLPNEMFSNDQPHSPTEFASRRICDLLLQRASSDSTIHEQIKKLLTPQVIQRTLLDRLQDRISTIIIQDLPEVHPNDMHGIASIVSRLRRIARSMADYDAMYTGRNALLDITRNRLARYILSIISATLQAPALFAQAILPPISPEGFFLVRELVQFTDVCDDNMRLGARDLSVRLLDSGAPIAYVEALEQAVGGWRHIDEEGFSD</sequence>
<dbReference type="OrthoDB" id="3939206at2759"/>
<comment type="caution">
    <text evidence="2">The sequence shown here is derived from an EMBL/GenBank/DDBJ whole genome shotgun (WGS) entry which is preliminary data.</text>
</comment>
<feature type="compositionally biased region" description="Basic residues" evidence="1">
    <location>
        <begin position="1"/>
        <end position="18"/>
    </location>
</feature>
<dbReference type="InParanoid" id="A0A2K1QSE1"/>
<feature type="region of interest" description="Disordered" evidence="1">
    <location>
        <begin position="1"/>
        <end position="84"/>
    </location>
</feature>
<gene>
    <name evidence="2" type="ORF">CAC42_26</name>
</gene>
<organism evidence="2 3">
    <name type="scientific">Sphaceloma murrayae</name>
    <dbReference type="NCBI Taxonomy" id="2082308"/>
    <lineage>
        <taxon>Eukaryota</taxon>
        <taxon>Fungi</taxon>
        <taxon>Dikarya</taxon>
        <taxon>Ascomycota</taxon>
        <taxon>Pezizomycotina</taxon>
        <taxon>Dothideomycetes</taxon>
        <taxon>Dothideomycetidae</taxon>
        <taxon>Myriangiales</taxon>
        <taxon>Elsinoaceae</taxon>
        <taxon>Sphaceloma</taxon>
    </lineage>
</organism>
<evidence type="ECO:0000313" key="2">
    <source>
        <dbReference type="EMBL" id="PNS17850.1"/>
    </source>
</evidence>